<sequence length="287" mass="33100">CNPKPACLITPSTQYFATRNPKAQEQREVPAAIMDAVVAELVDTGQSIYEASSTAIGYSLYPSKFIGNIVMSHRPKIYGPVFKAVAKFWLRLRAQIFALLLDPLTRTENRVMSVVFVLAVVGLEDFLFTRLLGLFPAFWAWTLENILDPERLCDEALLYIYTSLLDKLGNFTVLFTIIQHLYLSVAIQSFFWYSYDMWHDSMTTFIWLDQLHDNGQVTDADYDYDFMILMMDFSHGNRLYRQAGRTLDRQLAGFGPLTRRGRILVTIYLLLLQWEGIHFPRQVAPRV</sequence>
<feature type="transmembrane region" description="Helical" evidence="1">
    <location>
        <begin position="171"/>
        <end position="193"/>
    </location>
</feature>
<evidence type="ECO:0000256" key="1">
    <source>
        <dbReference type="SAM" id="Phobius"/>
    </source>
</evidence>
<name>A0AAE0KGH2_9PEZI</name>
<keyword evidence="1" id="KW-0812">Transmembrane</keyword>
<evidence type="ECO:0000313" key="2">
    <source>
        <dbReference type="EMBL" id="KAK3376328.1"/>
    </source>
</evidence>
<dbReference type="EMBL" id="JAULSN010000003">
    <property type="protein sequence ID" value="KAK3376328.1"/>
    <property type="molecule type" value="Genomic_DNA"/>
</dbReference>
<keyword evidence="3" id="KW-1185">Reference proteome</keyword>
<protein>
    <submittedName>
        <fullName evidence="2">Uncharacterized protein</fullName>
    </submittedName>
</protein>
<feature type="transmembrane region" description="Helical" evidence="1">
    <location>
        <begin position="114"/>
        <end position="141"/>
    </location>
</feature>
<evidence type="ECO:0000313" key="3">
    <source>
        <dbReference type="Proteomes" id="UP001287356"/>
    </source>
</evidence>
<keyword evidence="1" id="KW-1133">Transmembrane helix</keyword>
<reference evidence="2" key="2">
    <citation type="submission" date="2023-06" db="EMBL/GenBank/DDBJ databases">
        <authorList>
            <consortium name="Lawrence Berkeley National Laboratory"/>
            <person name="Haridas S."/>
            <person name="Hensen N."/>
            <person name="Bonometti L."/>
            <person name="Westerberg I."/>
            <person name="Brannstrom I.O."/>
            <person name="Guillou S."/>
            <person name="Cros-Aarteil S."/>
            <person name="Calhoun S."/>
            <person name="Kuo A."/>
            <person name="Mondo S."/>
            <person name="Pangilinan J."/>
            <person name="Riley R."/>
            <person name="Labutti K."/>
            <person name="Andreopoulos B."/>
            <person name="Lipzen A."/>
            <person name="Chen C."/>
            <person name="Yanf M."/>
            <person name="Daum C."/>
            <person name="Ng V."/>
            <person name="Clum A."/>
            <person name="Steindorff A."/>
            <person name="Ohm R."/>
            <person name="Martin F."/>
            <person name="Silar P."/>
            <person name="Natvig D."/>
            <person name="Lalanne C."/>
            <person name="Gautier V."/>
            <person name="Ament-Velasquez S.L."/>
            <person name="Kruys A."/>
            <person name="Hutchinson M.I."/>
            <person name="Powell A.J."/>
            <person name="Barry K."/>
            <person name="Miller A.N."/>
            <person name="Grigoriev I.V."/>
            <person name="Debuchy R."/>
            <person name="Gladieux P."/>
            <person name="Thoren M.H."/>
            <person name="Johannesson H."/>
        </authorList>
    </citation>
    <scope>NUCLEOTIDE SEQUENCE</scope>
    <source>
        <strain evidence="2">CBS 958.72</strain>
    </source>
</reference>
<keyword evidence="1" id="KW-0472">Membrane</keyword>
<comment type="caution">
    <text evidence="2">The sequence shown here is derived from an EMBL/GenBank/DDBJ whole genome shotgun (WGS) entry which is preliminary data.</text>
</comment>
<proteinExistence type="predicted"/>
<reference evidence="2" key="1">
    <citation type="journal article" date="2023" name="Mol. Phylogenet. Evol.">
        <title>Genome-scale phylogeny and comparative genomics of the fungal order Sordariales.</title>
        <authorList>
            <person name="Hensen N."/>
            <person name="Bonometti L."/>
            <person name="Westerberg I."/>
            <person name="Brannstrom I.O."/>
            <person name="Guillou S."/>
            <person name="Cros-Aarteil S."/>
            <person name="Calhoun S."/>
            <person name="Haridas S."/>
            <person name="Kuo A."/>
            <person name="Mondo S."/>
            <person name="Pangilinan J."/>
            <person name="Riley R."/>
            <person name="LaButti K."/>
            <person name="Andreopoulos B."/>
            <person name="Lipzen A."/>
            <person name="Chen C."/>
            <person name="Yan M."/>
            <person name="Daum C."/>
            <person name="Ng V."/>
            <person name="Clum A."/>
            <person name="Steindorff A."/>
            <person name="Ohm R.A."/>
            <person name="Martin F."/>
            <person name="Silar P."/>
            <person name="Natvig D.O."/>
            <person name="Lalanne C."/>
            <person name="Gautier V."/>
            <person name="Ament-Velasquez S.L."/>
            <person name="Kruys A."/>
            <person name="Hutchinson M.I."/>
            <person name="Powell A.J."/>
            <person name="Barry K."/>
            <person name="Miller A.N."/>
            <person name="Grigoriev I.V."/>
            <person name="Debuchy R."/>
            <person name="Gladieux P."/>
            <person name="Hiltunen Thoren M."/>
            <person name="Johannesson H."/>
        </authorList>
    </citation>
    <scope>NUCLEOTIDE SEQUENCE</scope>
    <source>
        <strain evidence="2">CBS 958.72</strain>
    </source>
</reference>
<gene>
    <name evidence="2" type="ORF">B0T24DRAFT_699767</name>
</gene>
<feature type="non-terminal residue" evidence="2">
    <location>
        <position position="1"/>
    </location>
</feature>
<organism evidence="2 3">
    <name type="scientific">Lasiosphaeria ovina</name>
    <dbReference type="NCBI Taxonomy" id="92902"/>
    <lineage>
        <taxon>Eukaryota</taxon>
        <taxon>Fungi</taxon>
        <taxon>Dikarya</taxon>
        <taxon>Ascomycota</taxon>
        <taxon>Pezizomycotina</taxon>
        <taxon>Sordariomycetes</taxon>
        <taxon>Sordariomycetidae</taxon>
        <taxon>Sordariales</taxon>
        <taxon>Lasiosphaeriaceae</taxon>
        <taxon>Lasiosphaeria</taxon>
    </lineage>
</organism>
<accession>A0AAE0KGH2</accession>
<dbReference type="Proteomes" id="UP001287356">
    <property type="component" value="Unassembled WGS sequence"/>
</dbReference>
<dbReference type="AlphaFoldDB" id="A0AAE0KGH2"/>